<feature type="transmembrane region" description="Helical" evidence="8">
    <location>
        <begin position="97"/>
        <end position="116"/>
    </location>
</feature>
<evidence type="ECO:0000259" key="10">
    <source>
        <dbReference type="Pfam" id="PF25230"/>
    </source>
</evidence>
<dbReference type="PANTHER" id="PTHR33908">
    <property type="entry name" value="MANNOSYLTRANSFERASE YKCB-RELATED"/>
    <property type="match status" value="1"/>
</dbReference>
<dbReference type="InterPro" id="IPR057168">
    <property type="entry name" value="DUF7846"/>
</dbReference>
<keyword evidence="2" id="KW-1003">Cell membrane</keyword>
<evidence type="ECO:0000256" key="6">
    <source>
        <dbReference type="ARBA" id="ARBA00022989"/>
    </source>
</evidence>
<feature type="transmembrane region" description="Helical" evidence="8">
    <location>
        <begin position="319"/>
        <end position="339"/>
    </location>
</feature>
<evidence type="ECO:0000256" key="4">
    <source>
        <dbReference type="ARBA" id="ARBA00022679"/>
    </source>
</evidence>
<reference evidence="11" key="1">
    <citation type="submission" date="2021-06" db="EMBL/GenBank/DDBJ databases">
        <title>Halomicroarcula sp. F24A a new haloarchaeum isolated from saline soil.</title>
        <authorList>
            <person name="Duran-Viseras A."/>
            <person name="Sanchez-Porro C."/>
            <person name="Ventosa A."/>
        </authorList>
    </citation>
    <scope>NUCLEOTIDE SEQUENCE</scope>
    <source>
        <strain evidence="11">F24A</strain>
    </source>
</reference>
<dbReference type="Pfam" id="PF25230">
    <property type="entry name" value="DUF7846"/>
    <property type="match status" value="1"/>
</dbReference>
<keyword evidence="6 8" id="KW-1133">Transmembrane helix</keyword>
<dbReference type="Pfam" id="PF13231">
    <property type="entry name" value="PMT_2"/>
    <property type="match status" value="1"/>
</dbReference>
<evidence type="ECO:0000313" key="11">
    <source>
        <dbReference type="EMBL" id="MBX0303131.1"/>
    </source>
</evidence>
<keyword evidence="5 8" id="KW-0812">Transmembrane</keyword>
<feature type="transmembrane region" description="Helical" evidence="8">
    <location>
        <begin position="219"/>
        <end position="238"/>
    </location>
</feature>
<keyword evidence="4 11" id="KW-0808">Transferase</keyword>
<proteinExistence type="predicted"/>
<name>A0A8J8C7A2_9EURY</name>
<gene>
    <name evidence="11" type="ORF">EGD98_05515</name>
</gene>
<dbReference type="EMBL" id="RKLQ01000001">
    <property type="protein sequence ID" value="MBX0303131.1"/>
    <property type="molecule type" value="Genomic_DNA"/>
</dbReference>
<evidence type="ECO:0000256" key="5">
    <source>
        <dbReference type="ARBA" id="ARBA00022692"/>
    </source>
</evidence>
<dbReference type="Proteomes" id="UP000783863">
    <property type="component" value="Unassembled WGS sequence"/>
</dbReference>
<evidence type="ECO:0000256" key="1">
    <source>
        <dbReference type="ARBA" id="ARBA00004651"/>
    </source>
</evidence>
<dbReference type="InterPro" id="IPR038731">
    <property type="entry name" value="RgtA/B/C-like"/>
</dbReference>
<dbReference type="PANTHER" id="PTHR33908:SF11">
    <property type="entry name" value="MEMBRANE PROTEIN"/>
    <property type="match status" value="1"/>
</dbReference>
<sequence length="670" mass="72799">MNRLRRPRVQAALVALLGGVVVYTLAHVVFPYHTSNHDEAVYLQQAAMLLEGQLFLRPPVDGPFRPWFFVESGQGLYSKYTPPTAAMFAVGKLLGGYRIALGLIATGALVGTYHTVREAFDARTGVVATILMLASPLFVVEASIFLSYVPALFWNLTFGASYLHADRTGSRRTATLAGLAVGIAFFTRPYTAVLFATPFILHALWTLREQGRGALDRVGLTALFGLVGVAVTLGYNAVLTGHPTVFPYQAFAPLDGLGFGYREIAGYSRTFTPQLSLRANAEVLVLFATEWVVAGPFGILAALVGLWTVRQRGFDDRQLALAGIAVTVPLGNLLFWGNLNILGELADPSDGLVSFFGPYYHTDLLVPVVAFGAVGLLAAVEWGRETLPDHVSAERAGPAVTALLLVGAAVAGSVAVAAVAAPVEENYDVTQQYEQAYEPFDGRELDDTVVFLPQTYGNWLNHPFQMLRNDPGFDGETVYAMQRQQFAVVDSYPDRTYYRYVYRGQWAPFLDQSVEPRLQRVRVTSGDSVTTEITATVPEAAESVTVQINNGTANTSANEYTTTPDVTELSLRLDTDANRSRLSGDAIEESIAVPTPERGTVTVVAFVDYGADRAVKYRWALPVNETGTGVRALTPRMEVCWSERLCGGQAAYVPRSHGDEITLEARVTQG</sequence>
<feature type="transmembrane region" description="Helical" evidence="8">
    <location>
        <begin position="128"/>
        <end position="154"/>
    </location>
</feature>
<feature type="transmembrane region" description="Helical" evidence="8">
    <location>
        <begin position="359"/>
        <end position="380"/>
    </location>
</feature>
<feature type="domain" description="Glycosyltransferase RgtA/B/C/D-like" evidence="9">
    <location>
        <begin position="98"/>
        <end position="229"/>
    </location>
</feature>
<evidence type="ECO:0000256" key="2">
    <source>
        <dbReference type="ARBA" id="ARBA00022475"/>
    </source>
</evidence>
<feature type="transmembrane region" description="Helical" evidence="8">
    <location>
        <begin position="174"/>
        <end position="207"/>
    </location>
</feature>
<dbReference type="AlphaFoldDB" id="A0A8J8C7A2"/>
<keyword evidence="12" id="KW-1185">Reference proteome</keyword>
<evidence type="ECO:0000313" key="12">
    <source>
        <dbReference type="Proteomes" id="UP000783863"/>
    </source>
</evidence>
<evidence type="ECO:0000256" key="3">
    <source>
        <dbReference type="ARBA" id="ARBA00022676"/>
    </source>
</evidence>
<keyword evidence="7 8" id="KW-0472">Membrane</keyword>
<comment type="caution">
    <text evidence="11">The sequence shown here is derived from an EMBL/GenBank/DDBJ whole genome shotgun (WGS) entry which is preliminary data.</text>
</comment>
<protein>
    <submittedName>
        <fullName evidence="11">Glycosyltransferase family 39 protein</fullName>
        <ecNumber evidence="11">2.4.-.-</ecNumber>
    </submittedName>
</protein>
<organism evidence="11 12">
    <name type="scientific">Haloarcula salinisoli</name>
    <dbReference type="NCBI Taxonomy" id="2487746"/>
    <lineage>
        <taxon>Archaea</taxon>
        <taxon>Methanobacteriati</taxon>
        <taxon>Methanobacteriota</taxon>
        <taxon>Stenosarchaea group</taxon>
        <taxon>Halobacteria</taxon>
        <taxon>Halobacteriales</taxon>
        <taxon>Haloarculaceae</taxon>
        <taxon>Haloarcula</taxon>
    </lineage>
</organism>
<dbReference type="GO" id="GO:0008610">
    <property type="term" value="P:lipid biosynthetic process"/>
    <property type="evidence" value="ECO:0007669"/>
    <property type="project" value="UniProtKB-ARBA"/>
</dbReference>
<accession>A0A8J8C7A2</accession>
<dbReference type="InterPro" id="IPR050297">
    <property type="entry name" value="LipidA_mod_glycosyltrf_83"/>
</dbReference>
<dbReference type="EC" id="2.4.-.-" evidence="11"/>
<evidence type="ECO:0000256" key="7">
    <source>
        <dbReference type="ARBA" id="ARBA00023136"/>
    </source>
</evidence>
<feature type="transmembrane region" description="Helical" evidence="8">
    <location>
        <begin position="12"/>
        <end position="30"/>
    </location>
</feature>
<comment type="subcellular location">
    <subcellularLocation>
        <location evidence="1">Cell membrane</location>
        <topology evidence="1">Multi-pass membrane protein</topology>
    </subcellularLocation>
</comment>
<feature type="domain" description="DUF7846" evidence="10">
    <location>
        <begin position="448"/>
        <end position="618"/>
    </location>
</feature>
<keyword evidence="3 11" id="KW-0328">Glycosyltransferase</keyword>
<dbReference type="RefSeq" id="WP_220587349.1">
    <property type="nucleotide sequence ID" value="NZ_RKLQ01000001.1"/>
</dbReference>
<feature type="transmembrane region" description="Helical" evidence="8">
    <location>
        <begin position="283"/>
        <end position="307"/>
    </location>
</feature>
<evidence type="ECO:0000259" key="9">
    <source>
        <dbReference type="Pfam" id="PF13231"/>
    </source>
</evidence>
<dbReference type="GO" id="GO:0016763">
    <property type="term" value="F:pentosyltransferase activity"/>
    <property type="evidence" value="ECO:0007669"/>
    <property type="project" value="TreeGrafter"/>
</dbReference>
<evidence type="ECO:0000256" key="8">
    <source>
        <dbReference type="SAM" id="Phobius"/>
    </source>
</evidence>
<dbReference type="GO" id="GO:0005886">
    <property type="term" value="C:plasma membrane"/>
    <property type="evidence" value="ECO:0007669"/>
    <property type="project" value="UniProtKB-SubCell"/>
</dbReference>
<feature type="transmembrane region" description="Helical" evidence="8">
    <location>
        <begin position="400"/>
        <end position="421"/>
    </location>
</feature>